<dbReference type="AlphaFoldDB" id="A0A8D8XZ72"/>
<dbReference type="InterPro" id="IPR043128">
    <property type="entry name" value="Rev_trsase/Diguanyl_cyclase"/>
</dbReference>
<dbReference type="PROSITE" id="PS50878">
    <property type="entry name" value="RT_POL"/>
    <property type="match status" value="1"/>
</dbReference>
<dbReference type="Gene3D" id="3.30.70.270">
    <property type="match status" value="1"/>
</dbReference>
<dbReference type="InterPro" id="IPR000477">
    <property type="entry name" value="RT_dom"/>
</dbReference>
<dbReference type="SUPFAM" id="SSF56672">
    <property type="entry name" value="DNA/RNA polymerases"/>
    <property type="match status" value="1"/>
</dbReference>
<feature type="domain" description="Reverse transcriptase" evidence="1">
    <location>
        <begin position="554"/>
        <end position="812"/>
    </location>
</feature>
<dbReference type="EMBL" id="HBUF01352309">
    <property type="protein sequence ID" value="CAG6714842.1"/>
    <property type="molecule type" value="Transcribed_RNA"/>
</dbReference>
<dbReference type="GO" id="GO:0003824">
    <property type="term" value="F:catalytic activity"/>
    <property type="evidence" value="ECO:0007669"/>
    <property type="project" value="InterPro"/>
</dbReference>
<organism evidence="2">
    <name type="scientific">Cacopsylla melanoneura</name>
    <dbReference type="NCBI Taxonomy" id="428564"/>
    <lineage>
        <taxon>Eukaryota</taxon>
        <taxon>Metazoa</taxon>
        <taxon>Ecdysozoa</taxon>
        <taxon>Arthropoda</taxon>
        <taxon>Hexapoda</taxon>
        <taxon>Insecta</taxon>
        <taxon>Pterygota</taxon>
        <taxon>Neoptera</taxon>
        <taxon>Paraneoptera</taxon>
        <taxon>Hemiptera</taxon>
        <taxon>Sternorrhyncha</taxon>
        <taxon>Psylloidea</taxon>
        <taxon>Psyllidae</taxon>
        <taxon>Psyllinae</taxon>
        <taxon>Cacopsylla</taxon>
    </lineage>
</organism>
<dbReference type="InterPro" id="IPR036691">
    <property type="entry name" value="Endo/exonu/phosph_ase_sf"/>
</dbReference>
<proteinExistence type="predicted"/>
<dbReference type="GO" id="GO:0071897">
    <property type="term" value="P:DNA biosynthetic process"/>
    <property type="evidence" value="ECO:0007669"/>
    <property type="project" value="UniProtKB-ARBA"/>
</dbReference>
<accession>A0A8D8XZ72</accession>
<protein>
    <submittedName>
        <fullName evidence="2">Craniofacial development protein 2</fullName>
    </submittedName>
</protein>
<sequence length="1006" mass="117811">MRMQKATENYCINDLRIFQEPSSQMEGAISNDLTDQGIRMPRSGNVSNEADRVVILQNPQQKQDTKFKIGTWNVRSLLKPTTLHELKEIMRNAEIDVLGLSETRWKGVGDKASDNFRIIHSGKEKQGSSGVAIILNEKWKNNVTNTYHVNDRMMMISLKAKPKDLYIIQVYFPTSRSTEEEIEEMYEKLEELISMTGEADNVIIMGDFNASVGCQNNQEVIGMHGLGKENDRGLRLIEFCEQYDLIISNTYFKVPLRRRYTWKAPGDKRRYQIDYILVKRRFRNQVKSSHTYPGYDIDSDHNLLVAKCDIKLRKLHLKTKSRLCIENLKLTQIRKNYEEATNRISESTNDWNNIKEIIEQASLQTIGKTQTKKRKPWMTEEIMKLIQERNVYRKNDYEMYKKTKNTITERCKREKEKWLEEFCSEIDKDMARNNIDKVYGKVKSLQGKQSTKSNIVKSKNGEILFKPEKVSERWKEYIEELYEGEEIMNEEKYIENECEVDEDMIGPPIDRSEFDNALKALSDKKATGIDEIPGELLKNAGEEMKNCLFELIKEIYEEGEIPEDFIKSKTITIPKKGNATECSNYRTIALLSHASKILLNVVKNRMKTKVEERLEEDQFGFRKGKGTREGILALRMILERRLEVNKKTVATFIDLEKAFDKVDWELLFKALKKANIDWKDRRFIMKLYKDQSTEINVNEDSKKEAKVRNGIRQGCPLSPYLFNVFIEEAMNEVKEKTEGVKVNGVKVHCIRFADDVVLLAEDEESMNQMLEVTYEELSKSKLKINAKKTKYMTIEKAEEDSNTHIKIRGVEIEKVDSFCYLGSEITKENRSLKDVKKRIALAKCAFRKKQNLITNKKLNLETRKKFVKTYVWSVLNYGCETWALDKIEKKKLEAMEMWIWRRVNNTKWTDMKTNQQVLIEINEKRNLLKLIVTRKVKLTGHLIRHNEFLKNIMEGKVEGKKGRGKPRISVLRSVYERMNCKNYAEMKRIAVDREEWLLRQGAAFSE</sequence>
<evidence type="ECO:0000259" key="1">
    <source>
        <dbReference type="PROSITE" id="PS50878"/>
    </source>
</evidence>
<dbReference type="InterPro" id="IPR043502">
    <property type="entry name" value="DNA/RNA_pol_sf"/>
</dbReference>
<dbReference type="InterPro" id="IPR005135">
    <property type="entry name" value="Endo/exonuclease/phosphatase"/>
</dbReference>
<dbReference type="CDD" id="cd01650">
    <property type="entry name" value="RT_nLTR_like"/>
    <property type="match status" value="1"/>
</dbReference>
<dbReference type="SUPFAM" id="SSF56219">
    <property type="entry name" value="DNase I-like"/>
    <property type="match status" value="1"/>
</dbReference>
<dbReference type="PANTHER" id="PTHR47027:SF8">
    <property type="entry name" value="RIBONUCLEASE H"/>
    <property type="match status" value="1"/>
</dbReference>
<dbReference type="Pfam" id="PF00078">
    <property type="entry name" value="RVT_1"/>
    <property type="match status" value="1"/>
</dbReference>
<evidence type="ECO:0000313" key="2">
    <source>
        <dbReference type="EMBL" id="CAG6714842.1"/>
    </source>
</evidence>
<name>A0A8D8XZ72_9HEMI</name>
<dbReference type="PANTHER" id="PTHR47027">
    <property type="entry name" value="REVERSE TRANSCRIPTASE DOMAIN-CONTAINING PROTEIN"/>
    <property type="match status" value="1"/>
</dbReference>
<dbReference type="Pfam" id="PF03372">
    <property type="entry name" value="Exo_endo_phos"/>
    <property type="match status" value="1"/>
</dbReference>
<reference evidence="2" key="1">
    <citation type="submission" date="2021-05" db="EMBL/GenBank/DDBJ databases">
        <authorList>
            <person name="Alioto T."/>
            <person name="Alioto T."/>
            <person name="Gomez Garrido J."/>
        </authorList>
    </citation>
    <scope>NUCLEOTIDE SEQUENCE</scope>
</reference>
<dbReference type="Gene3D" id="3.60.10.10">
    <property type="entry name" value="Endonuclease/exonuclease/phosphatase"/>
    <property type="match status" value="1"/>
</dbReference>
<dbReference type="CDD" id="cd09076">
    <property type="entry name" value="L1-EN"/>
    <property type="match status" value="1"/>
</dbReference>